<organism evidence="1 2">
    <name type="scientific">Parasponia andersonii</name>
    <name type="common">Sponia andersonii</name>
    <dbReference type="NCBI Taxonomy" id="3476"/>
    <lineage>
        <taxon>Eukaryota</taxon>
        <taxon>Viridiplantae</taxon>
        <taxon>Streptophyta</taxon>
        <taxon>Embryophyta</taxon>
        <taxon>Tracheophyta</taxon>
        <taxon>Spermatophyta</taxon>
        <taxon>Magnoliopsida</taxon>
        <taxon>eudicotyledons</taxon>
        <taxon>Gunneridae</taxon>
        <taxon>Pentapetalae</taxon>
        <taxon>rosids</taxon>
        <taxon>fabids</taxon>
        <taxon>Rosales</taxon>
        <taxon>Cannabaceae</taxon>
        <taxon>Parasponia</taxon>
    </lineage>
</organism>
<evidence type="ECO:0000313" key="2">
    <source>
        <dbReference type="Proteomes" id="UP000237105"/>
    </source>
</evidence>
<name>A0A2P5DJP4_PARAD</name>
<comment type="caution">
    <text evidence="1">The sequence shown here is derived from an EMBL/GenBank/DDBJ whole genome shotgun (WGS) entry which is preliminary data.</text>
</comment>
<gene>
    <name evidence="1" type="ORF">PanWU01x14_056900</name>
</gene>
<evidence type="ECO:0000313" key="1">
    <source>
        <dbReference type="EMBL" id="PON73508.1"/>
    </source>
</evidence>
<reference evidence="2" key="1">
    <citation type="submission" date="2016-06" db="EMBL/GenBank/DDBJ databases">
        <title>Parallel loss of symbiosis genes in relatives of nitrogen-fixing non-legume Parasponia.</title>
        <authorList>
            <person name="Van Velzen R."/>
            <person name="Holmer R."/>
            <person name="Bu F."/>
            <person name="Rutten L."/>
            <person name="Van Zeijl A."/>
            <person name="Liu W."/>
            <person name="Santuari L."/>
            <person name="Cao Q."/>
            <person name="Sharma T."/>
            <person name="Shen D."/>
            <person name="Roswanjaya Y."/>
            <person name="Wardhani T."/>
            <person name="Kalhor M.S."/>
            <person name="Jansen J."/>
            <person name="Van den Hoogen J."/>
            <person name="Gungor B."/>
            <person name="Hartog M."/>
            <person name="Hontelez J."/>
            <person name="Verver J."/>
            <person name="Yang W.-C."/>
            <person name="Schijlen E."/>
            <person name="Repin R."/>
            <person name="Schilthuizen M."/>
            <person name="Schranz E."/>
            <person name="Heidstra R."/>
            <person name="Miyata K."/>
            <person name="Fedorova E."/>
            <person name="Kohlen W."/>
            <person name="Bisseling T."/>
            <person name="Smit S."/>
            <person name="Geurts R."/>
        </authorList>
    </citation>
    <scope>NUCLEOTIDE SEQUENCE [LARGE SCALE GENOMIC DNA]</scope>
    <source>
        <strain evidence="2">cv. WU1-14</strain>
    </source>
</reference>
<dbReference type="Proteomes" id="UP000237105">
    <property type="component" value="Unassembled WGS sequence"/>
</dbReference>
<protein>
    <submittedName>
        <fullName evidence="1">Uncharacterized protein</fullName>
    </submittedName>
</protein>
<feature type="non-terminal residue" evidence="1">
    <location>
        <position position="1"/>
    </location>
</feature>
<dbReference type="AlphaFoldDB" id="A0A2P5DJP4"/>
<dbReference type="EMBL" id="JXTB01000033">
    <property type="protein sequence ID" value="PON73508.1"/>
    <property type="molecule type" value="Genomic_DNA"/>
</dbReference>
<keyword evidence="2" id="KW-1185">Reference proteome</keyword>
<accession>A0A2P5DJP4</accession>
<proteinExistence type="predicted"/>
<sequence length="73" mass="8305">NICGHYCVPGGVTQLQRLLDHDGELLARRYSVLGYRLGSSATRNAHAVDRWQLRCFSGERKERLGGWQLRCFG</sequence>